<evidence type="ECO:0000313" key="1">
    <source>
        <dbReference type="EMBL" id="AXU41694.1"/>
    </source>
</evidence>
<dbReference type="EMBL" id="MH320559">
    <property type="protein sequence ID" value="AXU41694.1"/>
    <property type="molecule type" value="Genomic_DNA"/>
</dbReference>
<sequence>MKSWMKAVVLLLILYVIVFHCCTNRCGNSSDGNNDNNDSKFFTPGPTCDTYYYGGRDLRRCPPNKEFDYRFQDCVNIGAYDGCYANAVTKYTNLYARFKAMKKERY</sequence>
<keyword evidence="2" id="KW-1185">Reference proteome</keyword>
<dbReference type="RefSeq" id="YP_010087098.1">
    <property type="nucleotide sequence ID" value="NC_055502.1"/>
</dbReference>
<dbReference type="Proteomes" id="UP000503448">
    <property type="component" value="Segment"/>
</dbReference>
<accession>A0A346TQ34</accession>
<name>A0A346TQ34_9ABAC</name>
<protein>
    <submittedName>
        <fullName evidence="1">ORF97</fullName>
    </submittedName>
</protein>
<dbReference type="GeneID" id="65102345"/>
<dbReference type="KEGG" id="vg:65102345"/>
<evidence type="ECO:0000313" key="2">
    <source>
        <dbReference type="Proteomes" id="UP000503448"/>
    </source>
</evidence>
<organism evidence="1 2">
    <name type="scientific">Spodoptera eridania nucleopolyhedrovirus</name>
    <dbReference type="NCBI Taxonomy" id="2315721"/>
    <lineage>
        <taxon>Viruses</taxon>
        <taxon>Viruses incertae sedis</taxon>
        <taxon>Naldaviricetes</taxon>
        <taxon>Lefavirales</taxon>
        <taxon>Baculoviridae</taxon>
        <taxon>Alphabaculovirus</taxon>
        <taxon>Alphabaculovirus speridaniae</taxon>
    </lineage>
</organism>
<proteinExistence type="predicted"/>
<reference evidence="1 2" key="1">
    <citation type="submission" date="2018-05" db="EMBL/GenBank/DDBJ databases">
        <title>The complete genome sequence of an alphabaculovirus isolated from the southern armyworm, Spodoptera eridania.</title>
        <authorList>
            <person name="Harrison R.L."/>
            <person name="Rowley D.L."/>
        </authorList>
    </citation>
    <scope>NUCLEOTIDE SEQUENCE [LARGE SCALE GENOMIC DNA]</scope>
    <source>
        <strain evidence="1">251</strain>
    </source>
</reference>